<dbReference type="GO" id="GO:0015627">
    <property type="term" value="C:type II protein secretion system complex"/>
    <property type="evidence" value="ECO:0007669"/>
    <property type="project" value="InterPro"/>
</dbReference>
<dbReference type="AlphaFoldDB" id="A0A4P2VLN8"/>
<keyword evidence="1" id="KW-0488">Methylation</keyword>
<evidence type="ECO:0000256" key="2">
    <source>
        <dbReference type="SAM" id="Phobius"/>
    </source>
</evidence>
<dbReference type="KEGG" id="sbf:JCM31447_20320"/>
<dbReference type="GO" id="GO:0015628">
    <property type="term" value="P:protein secretion by the type II secretion system"/>
    <property type="evidence" value="ECO:0007669"/>
    <property type="project" value="InterPro"/>
</dbReference>
<dbReference type="OrthoDB" id="9841651at2"/>
<keyword evidence="2" id="KW-0472">Membrane</keyword>
<keyword evidence="2" id="KW-0812">Transmembrane</keyword>
<keyword evidence="4" id="KW-1185">Reference proteome</keyword>
<dbReference type="Proteomes" id="UP000291236">
    <property type="component" value="Chromosome"/>
</dbReference>
<name>A0A4P2VLN8_FLUSA</name>
<keyword evidence="2" id="KW-1133">Transmembrane helix</keyword>
<protein>
    <submittedName>
        <fullName evidence="3">Uncharacterized protein</fullName>
    </submittedName>
</protein>
<dbReference type="InterPro" id="IPR000983">
    <property type="entry name" value="Bac_GSPG_pilin"/>
</dbReference>
<dbReference type="EMBL" id="AP019368">
    <property type="protein sequence ID" value="BBH53588.1"/>
    <property type="molecule type" value="Genomic_DNA"/>
</dbReference>
<dbReference type="PRINTS" id="PR00813">
    <property type="entry name" value="BCTERIALGSPG"/>
</dbReference>
<reference evidence="3 4" key="1">
    <citation type="submission" date="2018-12" db="EMBL/GenBank/DDBJ databases">
        <title>Rubrispira sanarue gen. nov., sp., nov., a member of the order Silvanigrellales, isolated from a brackish lake in Hamamatsu Japan.</title>
        <authorList>
            <person name="Maejima Y."/>
            <person name="Iino T."/>
            <person name="Muraguchi Y."/>
            <person name="Fukuda K."/>
            <person name="Nojiri H."/>
            <person name="Ohkuma M."/>
            <person name="Moriuchi R."/>
            <person name="Dohra H."/>
            <person name="Kimbara K."/>
            <person name="Shintani M."/>
        </authorList>
    </citation>
    <scope>NUCLEOTIDE SEQUENCE [LARGE SCALE GENOMIC DNA]</scope>
    <source>
        <strain evidence="3 4">RF1110005</strain>
    </source>
</reference>
<dbReference type="Gene3D" id="3.30.700.10">
    <property type="entry name" value="Glycoprotein, Type 4 Pilin"/>
    <property type="match status" value="1"/>
</dbReference>
<feature type="transmembrane region" description="Helical" evidence="2">
    <location>
        <begin position="20"/>
        <end position="39"/>
    </location>
</feature>
<evidence type="ECO:0000256" key="1">
    <source>
        <dbReference type="ARBA" id="ARBA00022481"/>
    </source>
</evidence>
<gene>
    <name evidence="3" type="ORF">JCM31447_20320</name>
</gene>
<evidence type="ECO:0000313" key="4">
    <source>
        <dbReference type="Proteomes" id="UP000291236"/>
    </source>
</evidence>
<organism evidence="3 4">
    <name type="scientific">Fluviispira sanaruensis</name>
    <dbReference type="NCBI Taxonomy" id="2493639"/>
    <lineage>
        <taxon>Bacteria</taxon>
        <taxon>Pseudomonadati</taxon>
        <taxon>Bdellovibrionota</taxon>
        <taxon>Oligoflexia</taxon>
        <taxon>Silvanigrellales</taxon>
        <taxon>Silvanigrellaceae</taxon>
        <taxon>Fluviispira</taxon>
    </lineage>
</organism>
<dbReference type="InterPro" id="IPR045584">
    <property type="entry name" value="Pilin-like"/>
</dbReference>
<sequence length="183" mass="21111">MILLAFYKYFYNFKITRGYTVVSLILVLSIIGILGAMVVPRVSTLKAKGQQSEARIQLMKIYNSMYAHKIENGFFPDTKGQVLLITEFRGLSNYLRTDDIHYYMKGDNIYILSTSEQFVLAYIRNLANNNLDIQRLNSKKVFCHMLNGVNQGTENCHKAQIFAAQNKIKELKEIKILKLLNED</sequence>
<dbReference type="RefSeq" id="WP_130609747.1">
    <property type="nucleotide sequence ID" value="NZ_AP019368.1"/>
</dbReference>
<dbReference type="SUPFAM" id="SSF54523">
    <property type="entry name" value="Pili subunits"/>
    <property type="match status" value="1"/>
</dbReference>
<accession>A0A4P2VLN8</accession>
<proteinExistence type="predicted"/>
<evidence type="ECO:0000313" key="3">
    <source>
        <dbReference type="EMBL" id="BBH53588.1"/>
    </source>
</evidence>